<protein>
    <submittedName>
        <fullName evidence="1">Uncharacterized protein</fullName>
    </submittedName>
</protein>
<evidence type="ECO:0000313" key="1">
    <source>
        <dbReference type="EMBL" id="KAK8891524.1"/>
    </source>
</evidence>
<name>A0ABR2KK75_9EUKA</name>
<evidence type="ECO:0000313" key="2">
    <source>
        <dbReference type="Proteomes" id="UP001470230"/>
    </source>
</evidence>
<keyword evidence="2" id="KW-1185">Reference proteome</keyword>
<gene>
    <name evidence="1" type="ORF">M9Y10_028736</name>
</gene>
<dbReference type="InterPro" id="IPR027417">
    <property type="entry name" value="P-loop_NTPase"/>
</dbReference>
<proteinExistence type="predicted"/>
<accession>A0ABR2KK75</accession>
<dbReference type="Proteomes" id="UP001470230">
    <property type="component" value="Unassembled WGS sequence"/>
</dbReference>
<dbReference type="Gene3D" id="3.40.50.300">
    <property type="entry name" value="P-loop containing nucleotide triphosphate hydrolases"/>
    <property type="match status" value="1"/>
</dbReference>
<dbReference type="EMBL" id="JAPFFF010000004">
    <property type="protein sequence ID" value="KAK8891524.1"/>
    <property type="molecule type" value="Genomic_DNA"/>
</dbReference>
<organism evidence="1 2">
    <name type="scientific">Tritrichomonas musculus</name>
    <dbReference type="NCBI Taxonomy" id="1915356"/>
    <lineage>
        <taxon>Eukaryota</taxon>
        <taxon>Metamonada</taxon>
        <taxon>Parabasalia</taxon>
        <taxon>Tritrichomonadida</taxon>
        <taxon>Tritrichomonadidae</taxon>
        <taxon>Tritrichomonas</taxon>
    </lineage>
</organism>
<sequence>MQYQQIESLGDVIAKAEKKIKSYIEQGKSSNMVILHASYLEKKLKRDAKLEYPCIKEGGNSETTIPNIMIDLEHDILYGDCPGFEDSNGTQQEIVNAFAINYLLTMLTGGSNKIKILLVIGSDEIVASRSKSIYLNFQRMEEMFPNKKELKNGVGIIFTRADPCKEGIDYIEQLNEEAKPLVKEWCNFFMEHEDRVFTLPKVTRNDIDKEYEYEQKGKLIEFLTKDQLIYPNHFISLSETAKKDLEKELNKRRELLDDLLTLIFETIYSQINKIDKTEKANEWSNILQRFIQLEIHDIKELRNALKNNLNNDCLASLSNYLQSLDDFEAFDSFISQVINIQTNTKNISI</sequence>
<comment type="caution">
    <text evidence="1">The sequence shown here is derived from an EMBL/GenBank/DDBJ whole genome shotgun (WGS) entry which is preliminary data.</text>
</comment>
<reference evidence="1 2" key="1">
    <citation type="submission" date="2024-04" db="EMBL/GenBank/DDBJ databases">
        <title>Tritrichomonas musculus Genome.</title>
        <authorList>
            <person name="Alves-Ferreira E."/>
            <person name="Grigg M."/>
            <person name="Lorenzi H."/>
            <person name="Galac M."/>
        </authorList>
    </citation>
    <scope>NUCLEOTIDE SEQUENCE [LARGE SCALE GENOMIC DNA]</scope>
    <source>
        <strain evidence="1 2">EAF2021</strain>
    </source>
</reference>